<dbReference type="EMBL" id="CP016616">
    <property type="protein sequence ID" value="ANY79479.1"/>
    <property type="molecule type" value="Genomic_DNA"/>
</dbReference>
<dbReference type="PANTHER" id="PTHR42831:SF3">
    <property type="entry name" value="1,2-PHENYLACETYL-COA EPOXIDASE, SUBUNIT D-RELATED"/>
    <property type="match status" value="1"/>
</dbReference>
<proteinExistence type="predicted"/>
<dbReference type="Gene3D" id="3.30.300.130">
    <property type="entry name" value="Fe-S cluster assembly (FSCA)"/>
    <property type="match status" value="1"/>
</dbReference>
<reference evidence="3" key="1">
    <citation type="submission" date="2016-07" db="EMBL/GenBank/DDBJ databases">
        <title>Microvirga ossetica sp. nov. a new species of rhizobia isolated from root nodules of the legume species Vicia alpestris Steven originated from North Ossetia region in the Caucasus.</title>
        <authorList>
            <person name="Safronova V.I."/>
            <person name="Kuznetsova I.G."/>
            <person name="Sazanova A.L."/>
            <person name="Belimov A."/>
            <person name="Andronov E."/>
            <person name="Osledkin Y.S."/>
            <person name="Onishchuk O.P."/>
            <person name="Kurchak O.N."/>
            <person name="Shaposhnikov A.I."/>
            <person name="Willems A."/>
            <person name="Tikhonovich I.A."/>
        </authorList>
    </citation>
    <scope>NUCLEOTIDE SEQUENCE [LARGE SCALE GENOMIC DNA]</scope>
    <source>
        <strain evidence="3">V5/3M</strain>
    </source>
</reference>
<evidence type="ECO:0000259" key="2">
    <source>
        <dbReference type="Pfam" id="PF23451"/>
    </source>
</evidence>
<feature type="domain" description="MIP18 family-like" evidence="1">
    <location>
        <begin position="11"/>
        <end position="73"/>
    </location>
</feature>
<sequence>MTDSLTRPDLDEIRIWLGDVPDPEVPAVSVMDLGIVRDVRWIGEELVVAITPTYSGCPATSVIGLDIEMALRAKGIENLRIERRLSPPWTTDWITQEGRQRLQAYGIAPPAENADKPSPFDRFLRKPLTIACPRCSSEDTARISEFGSTPCKAQYQCRACLEPFDYFKCI</sequence>
<dbReference type="InterPro" id="IPR011883">
    <property type="entry name" value="PaaD-like"/>
</dbReference>
<dbReference type="NCBIfam" id="TIGR02159">
    <property type="entry name" value="PA_CoA_Oxy4"/>
    <property type="match status" value="1"/>
</dbReference>
<evidence type="ECO:0000259" key="1">
    <source>
        <dbReference type="Pfam" id="PF01883"/>
    </source>
</evidence>
<dbReference type="RefSeq" id="WP_099510491.1">
    <property type="nucleotide sequence ID" value="NZ_CP016616.1"/>
</dbReference>
<feature type="domain" description="PaaD zinc beta ribbon" evidence="2">
    <location>
        <begin position="125"/>
        <end position="168"/>
    </location>
</feature>
<accession>A0A1B2EHR4</accession>
<dbReference type="InterPro" id="IPR002744">
    <property type="entry name" value="MIP18-like"/>
</dbReference>
<dbReference type="Pfam" id="PF01883">
    <property type="entry name" value="FeS_assembly_P"/>
    <property type="match status" value="1"/>
</dbReference>
<name>A0A1B2EHR4_9HYPH</name>
<dbReference type="InterPro" id="IPR056572">
    <property type="entry name" value="Zn_ribbon_PaaD"/>
</dbReference>
<dbReference type="InterPro" id="IPR034904">
    <property type="entry name" value="FSCA_dom_sf"/>
</dbReference>
<dbReference type="SUPFAM" id="SSF117916">
    <property type="entry name" value="Fe-S cluster assembly (FSCA) domain-like"/>
    <property type="match status" value="1"/>
</dbReference>
<gene>
    <name evidence="3" type="ORF">BB934_15650</name>
</gene>
<organism evidence="3">
    <name type="scientific">Microvirga ossetica</name>
    <dbReference type="NCBI Taxonomy" id="1882682"/>
    <lineage>
        <taxon>Bacteria</taxon>
        <taxon>Pseudomonadati</taxon>
        <taxon>Pseudomonadota</taxon>
        <taxon>Alphaproteobacteria</taxon>
        <taxon>Hyphomicrobiales</taxon>
        <taxon>Methylobacteriaceae</taxon>
        <taxon>Microvirga</taxon>
    </lineage>
</organism>
<protein>
    <submittedName>
        <fullName evidence="3">Phenylacetate-CoA oxygenase subunit PaaJ</fullName>
    </submittedName>
</protein>
<dbReference type="AlphaFoldDB" id="A0A1B2EHR4"/>
<evidence type="ECO:0000313" key="3">
    <source>
        <dbReference type="EMBL" id="ANY79479.1"/>
    </source>
</evidence>
<dbReference type="KEGG" id="moc:BB934_15650"/>
<dbReference type="Pfam" id="PF23451">
    <property type="entry name" value="Zn_ribbon_PaaD"/>
    <property type="match status" value="1"/>
</dbReference>
<dbReference type="InterPro" id="IPR052339">
    <property type="entry name" value="Fe-S_Maturation_MIP18"/>
</dbReference>
<dbReference type="OrthoDB" id="3684942at2"/>
<dbReference type="PANTHER" id="PTHR42831">
    <property type="entry name" value="FE-S PROTEIN MATURATION AUXILIARY FACTOR YITW"/>
    <property type="match status" value="1"/>
</dbReference>